<dbReference type="InterPro" id="IPR023393">
    <property type="entry name" value="START-like_dom_sf"/>
</dbReference>
<dbReference type="PANTHER" id="PTHR39683">
    <property type="entry name" value="CONSERVED PROTEIN TB16.3"/>
    <property type="match status" value="1"/>
</dbReference>
<dbReference type="Pfam" id="PF10604">
    <property type="entry name" value="Polyketide_cyc2"/>
    <property type="match status" value="1"/>
</dbReference>
<dbReference type="PANTHER" id="PTHR39683:SF4">
    <property type="entry name" value="COENZYME Q-BINDING PROTEIN COQ10 START DOMAIN-CONTAINING PROTEIN"/>
    <property type="match status" value="1"/>
</dbReference>
<sequence>MPTDSAGKTVSIKASPDTVLSTIRDLGSQPEWIPEILEAEVLEVDESTGLPRTARFKASATVGTDSYVLTYRHRDDGMSWTMVEGRLQTGQEGEYQLESLGPDTTSVTYRLTIHHNLPLPGFLRNRVIKGLVDSTLTGLQKHLET</sequence>
<dbReference type="RefSeq" id="WP_330153510.1">
    <property type="nucleotide sequence ID" value="NZ_JAUZMZ010000123.1"/>
</dbReference>
<organism evidence="1 2">
    <name type="scientific">Rhodococcus chondri</name>
    <dbReference type="NCBI Taxonomy" id="3065941"/>
    <lineage>
        <taxon>Bacteria</taxon>
        <taxon>Bacillati</taxon>
        <taxon>Actinomycetota</taxon>
        <taxon>Actinomycetes</taxon>
        <taxon>Mycobacteriales</taxon>
        <taxon>Nocardiaceae</taxon>
        <taxon>Rhodococcus</taxon>
    </lineage>
</organism>
<dbReference type="Proteomes" id="UP001331936">
    <property type="component" value="Unassembled WGS sequence"/>
</dbReference>
<accession>A0ABU7JVT0</accession>
<evidence type="ECO:0000313" key="1">
    <source>
        <dbReference type="EMBL" id="MEE2034138.1"/>
    </source>
</evidence>
<dbReference type="InterPro" id="IPR019587">
    <property type="entry name" value="Polyketide_cyclase/dehydratase"/>
</dbReference>
<evidence type="ECO:0000313" key="2">
    <source>
        <dbReference type="Proteomes" id="UP001331936"/>
    </source>
</evidence>
<dbReference type="SUPFAM" id="SSF55961">
    <property type="entry name" value="Bet v1-like"/>
    <property type="match status" value="1"/>
</dbReference>
<name>A0ABU7JVT0_9NOCA</name>
<keyword evidence="2" id="KW-1185">Reference proteome</keyword>
<dbReference type="Gene3D" id="3.30.530.20">
    <property type="match status" value="1"/>
</dbReference>
<protein>
    <submittedName>
        <fullName evidence="1">SRPBCC family protein</fullName>
    </submittedName>
</protein>
<comment type="caution">
    <text evidence="1">The sequence shown here is derived from an EMBL/GenBank/DDBJ whole genome shotgun (WGS) entry which is preliminary data.</text>
</comment>
<gene>
    <name evidence="1" type="ORF">Q8814_18815</name>
</gene>
<proteinExistence type="predicted"/>
<dbReference type="EMBL" id="JAUZMZ010000123">
    <property type="protein sequence ID" value="MEE2034138.1"/>
    <property type="molecule type" value="Genomic_DNA"/>
</dbReference>
<reference evidence="1 2" key="1">
    <citation type="submission" date="2023-08" db="EMBL/GenBank/DDBJ databases">
        <authorList>
            <person name="Girao M."/>
            <person name="Carvalho M.F."/>
        </authorList>
    </citation>
    <scope>NUCLEOTIDE SEQUENCE [LARGE SCALE GENOMIC DNA]</scope>
    <source>
        <strain evidence="1 2">CC-R104</strain>
    </source>
</reference>